<dbReference type="Gene3D" id="3.40.50.150">
    <property type="entry name" value="Vaccinia Virus protein VP39"/>
    <property type="match status" value="1"/>
</dbReference>
<dbReference type="Proteomes" id="UP000216052">
    <property type="component" value="Chromosome"/>
</dbReference>
<dbReference type="InterPro" id="IPR013217">
    <property type="entry name" value="Methyltransf_12"/>
</dbReference>
<dbReference type="Pfam" id="PF08242">
    <property type="entry name" value="Methyltransf_12"/>
    <property type="match status" value="1"/>
</dbReference>
<name>A0ABZ3JAC8_SPOA4</name>
<evidence type="ECO:0000259" key="1">
    <source>
        <dbReference type="Pfam" id="PF08242"/>
    </source>
</evidence>
<accession>A0ABZ3JAC8</accession>
<feature type="domain" description="Methyltransferase type 12" evidence="1">
    <location>
        <begin position="65"/>
        <end position="163"/>
    </location>
</feature>
<proteinExistence type="predicted"/>
<evidence type="ECO:0000313" key="3">
    <source>
        <dbReference type="Proteomes" id="UP000216052"/>
    </source>
</evidence>
<reference evidence="2" key="1">
    <citation type="submission" date="2024-05" db="EMBL/GenBank/DDBJ databases">
        <title>Isolation and characterization of Sporomusa carbonis sp. nov., a carboxydotrophic hydrogenogen in the genus of Sporomusa isolated from a charcoal burning pile.</title>
        <authorList>
            <person name="Boeer T."/>
            <person name="Rosenbaum F."/>
            <person name="Eysell L."/>
            <person name="Mueller V."/>
            <person name="Daniel R."/>
            <person name="Poehlein A."/>
        </authorList>
    </citation>
    <scope>NUCLEOTIDE SEQUENCE [LARGE SCALE GENOMIC DNA]</scope>
    <source>
        <strain evidence="2">DSM 3132</strain>
    </source>
</reference>
<evidence type="ECO:0000313" key="2">
    <source>
        <dbReference type="EMBL" id="XFO75046.1"/>
    </source>
</evidence>
<sequence>MIKSELFERFKRITFDDFRNLAVDETLSENEKIGFPDGFRANGNLILNDIISKLPQLLEDNIVAMDIGCGCGELASTILEFCEKRNHKLILIDSEEMLSHLTDTQVAVKIPCRFPFHEGELDKYADKIDVIIVYSVLQHLIVDGSLYNFIDEALRLLKNGGKLLLGDIPNITKRKRFFSSQKGIETHQNFTGTSEIPTVNIFQIEQEKVDDGIIFGILQRYRGFGYETYLLPQSGSLPMSTRREDILIIKPE</sequence>
<dbReference type="InterPro" id="IPR029063">
    <property type="entry name" value="SAM-dependent_MTases_sf"/>
</dbReference>
<dbReference type="CDD" id="cd02440">
    <property type="entry name" value="AdoMet_MTases"/>
    <property type="match status" value="1"/>
</dbReference>
<dbReference type="EMBL" id="CP155571">
    <property type="protein sequence ID" value="XFO75046.1"/>
    <property type="molecule type" value="Genomic_DNA"/>
</dbReference>
<dbReference type="SUPFAM" id="SSF53335">
    <property type="entry name" value="S-adenosyl-L-methionine-dependent methyltransferases"/>
    <property type="match status" value="1"/>
</dbReference>
<gene>
    <name evidence="2" type="ORF">SPACI_051570</name>
</gene>
<organism evidence="2 3">
    <name type="scientific">Sporomusa acidovorans (strain ATCC 49682 / DSM 3132 / Mol)</name>
    <dbReference type="NCBI Taxonomy" id="1123286"/>
    <lineage>
        <taxon>Bacteria</taxon>
        <taxon>Bacillati</taxon>
        <taxon>Bacillota</taxon>
        <taxon>Negativicutes</taxon>
        <taxon>Selenomonadales</taxon>
        <taxon>Sporomusaceae</taxon>
        <taxon>Sporomusa</taxon>
    </lineage>
</organism>
<keyword evidence="3" id="KW-1185">Reference proteome</keyword>
<dbReference type="RefSeq" id="WP_093796645.1">
    <property type="nucleotide sequence ID" value="NZ_CP155571.1"/>
</dbReference>
<protein>
    <recommendedName>
        <fullName evidence="1">Methyltransferase type 12 domain-containing protein</fullName>
    </recommendedName>
</protein>